<sequence length="233" mass="24704">MPKPGPVFDAVLPNMLGRDLRAAGPEPVLAKNVELRNPVSNNLRPDLQCSMPGWLFGRLCCLVRVARPRTSACERQVCVSLGLMCCLIARTHTLFFSSNFLHLATSPSWGAVVRQATSASSYAALSRLSLCRPSPGRVGPPRPGGLHCCQMSVPGRTTLILPMSGASILAPFKSPVLTSLGLFASSLPSLPLPARALSWVAWGLGSDLWASGGWPCRSVFCPGSPTPRIGAMS</sequence>
<reference evidence="1" key="2">
    <citation type="submission" date="2023-05" db="EMBL/GenBank/DDBJ databases">
        <authorList>
            <consortium name="Lawrence Berkeley National Laboratory"/>
            <person name="Steindorff A."/>
            <person name="Hensen N."/>
            <person name="Bonometti L."/>
            <person name="Westerberg I."/>
            <person name="Brannstrom I.O."/>
            <person name="Guillou S."/>
            <person name="Cros-Aarteil S."/>
            <person name="Calhoun S."/>
            <person name="Haridas S."/>
            <person name="Kuo A."/>
            <person name="Mondo S."/>
            <person name="Pangilinan J."/>
            <person name="Riley R."/>
            <person name="Labutti K."/>
            <person name="Andreopoulos B."/>
            <person name="Lipzen A."/>
            <person name="Chen C."/>
            <person name="Yanf M."/>
            <person name="Daum C."/>
            <person name="Ng V."/>
            <person name="Clum A."/>
            <person name="Ohm R."/>
            <person name="Martin F."/>
            <person name="Silar P."/>
            <person name="Natvig D."/>
            <person name="Lalanne C."/>
            <person name="Gautier V."/>
            <person name="Ament-Velasquez S.L."/>
            <person name="Kruys A."/>
            <person name="Hutchinson M.I."/>
            <person name="Powell A.J."/>
            <person name="Barry K."/>
            <person name="Miller A.N."/>
            <person name="Grigoriev I.V."/>
            <person name="Debuchy R."/>
            <person name="Gladieux P."/>
            <person name="Thoren M.H."/>
            <person name="Johannesson H."/>
        </authorList>
    </citation>
    <scope>NUCLEOTIDE SEQUENCE</scope>
    <source>
        <strain evidence="1">CBS 123565</strain>
    </source>
</reference>
<protein>
    <submittedName>
        <fullName evidence="1">Uncharacterized protein</fullName>
    </submittedName>
</protein>
<keyword evidence="2" id="KW-1185">Reference proteome</keyword>
<dbReference type="AlphaFoldDB" id="A0AAN6UQI6"/>
<dbReference type="EMBL" id="MU853402">
    <property type="protein sequence ID" value="KAK4137342.1"/>
    <property type="molecule type" value="Genomic_DNA"/>
</dbReference>
<organism evidence="1 2">
    <name type="scientific">Trichocladium antarcticum</name>
    <dbReference type="NCBI Taxonomy" id="1450529"/>
    <lineage>
        <taxon>Eukaryota</taxon>
        <taxon>Fungi</taxon>
        <taxon>Dikarya</taxon>
        <taxon>Ascomycota</taxon>
        <taxon>Pezizomycotina</taxon>
        <taxon>Sordariomycetes</taxon>
        <taxon>Sordariomycetidae</taxon>
        <taxon>Sordariales</taxon>
        <taxon>Chaetomiaceae</taxon>
        <taxon>Trichocladium</taxon>
    </lineage>
</organism>
<proteinExistence type="predicted"/>
<gene>
    <name evidence="1" type="ORF">BT67DRAFT_103801</name>
</gene>
<comment type="caution">
    <text evidence="1">The sequence shown here is derived from an EMBL/GenBank/DDBJ whole genome shotgun (WGS) entry which is preliminary data.</text>
</comment>
<accession>A0AAN6UQI6</accession>
<name>A0AAN6UQI6_9PEZI</name>
<evidence type="ECO:0000313" key="2">
    <source>
        <dbReference type="Proteomes" id="UP001304895"/>
    </source>
</evidence>
<evidence type="ECO:0000313" key="1">
    <source>
        <dbReference type="EMBL" id="KAK4137342.1"/>
    </source>
</evidence>
<dbReference type="Proteomes" id="UP001304895">
    <property type="component" value="Unassembled WGS sequence"/>
</dbReference>
<reference evidence="1" key="1">
    <citation type="journal article" date="2023" name="Mol. Phylogenet. Evol.">
        <title>Genome-scale phylogeny and comparative genomics of the fungal order Sordariales.</title>
        <authorList>
            <person name="Hensen N."/>
            <person name="Bonometti L."/>
            <person name="Westerberg I."/>
            <person name="Brannstrom I.O."/>
            <person name="Guillou S."/>
            <person name="Cros-Aarteil S."/>
            <person name="Calhoun S."/>
            <person name="Haridas S."/>
            <person name="Kuo A."/>
            <person name="Mondo S."/>
            <person name="Pangilinan J."/>
            <person name="Riley R."/>
            <person name="LaButti K."/>
            <person name="Andreopoulos B."/>
            <person name="Lipzen A."/>
            <person name="Chen C."/>
            <person name="Yan M."/>
            <person name="Daum C."/>
            <person name="Ng V."/>
            <person name="Clum A."/>
            <person name="Steindorff A."/>
            <person name="Ohm R.A."/>
            <person name="Martin F."/>
            <person name="Silar P."/>
            <person name="Natvig D.O."/>
            <person name="Lalanne C."/>
            <person name="Gautier V."/>
            <person name="Ament-Velasquez S.L."/>
            <person name="Kruys A."/>
            <person name="Hutchinson M.I."/>
            <person name="Powell A.J."/>
            <person name="Barry K."/>
            <person name="Miller A.N."/>
            <person name="Grigoriev I.V."/>
            <person name="Debuchy R."/>
            <person name="Gladieux P."/>
            <person name="Hiltunen Thoren M."/>
            <person name="Johannesson H."/>
        </authorList>
    </citation>
    <scope>NUCLEOTIDE SEQUENCE</scope>
    <source>
        <strain evidence="1">CBS 123565</strain>
    </source>
</reference>